<feature type="region of interest" description="Disordered" evidence="8">
    <location>
        <begin position="1"/>
        <end position="32"/>
    </location>
</feature>
<evidence type="ECO:0000313" key="10">
    <source>
        <dbReference type="EMBL" id="GMG88331.1"/>
    </source>
</evidence>
<evidence type="ECO:0000256" key="3">
    <source>
        <dbReference type="ARBA" id="ARBA00022475"/>
    </source>
</evidence>
<feature type="compositionally biased region" description="Polar residues" evidence="8">
    <location>
        <begin position="1"/>
        <end position="20"/>
    </location>
</feature>
<proteinExistence type="inferred from homology"/>
<dbReference type="Proteomes" id="UP001224392">
    <property type="component" value="Unassembled WGS sequence"/>
</dbReference>
<evidence type="ECO:0000256" key="5">
    <source>
        <dbReference type="ARBA" id="ARBA00022692"/>
    </source>
</evidence>
<keyword evidence="5 9" id="KW-0812">Transmembrane</keyword>
<evidence type="ECO:0000256" key="1">
    <source>
        <dbReference type="ARBA" id="ARBA00004429"/>
    </source>
</evidence>
<keyword evidence="3" id="KW-1003">Cell membrane</keyword>
<evidence type="ECO:0000256" key="9">
    <source>
        <dbReference type="SAM" id="Phobius"/>
    </source>
</evidence>
<dbReference type="NCBIfam" id="TIGR01620">
    <property type="entry name" value="hyp_HI0043"/>
    <property type="match status" value="1"/>
</dbReference>
<accession>A0ABQ6M1V0</accession>
<evidence type="ECO:0000256" key="6">
    <source>
        <dbReference type="ARBA" id="ARBA00022989"/>
    </source>
</evidence>
<gene>
    <name evidence="10" type="ORF">MNKW57_26520</name>
</gene>
<keyword evidence="7 9" id="KW-0472">Membrane</keyword>
<comment type="caution">
    <text evidence="10">The sequence shown here is derived from an EMBL/GenBank/DDBJ whole genome shotgun (WGS) entry which is preliminary data.</text>
</comment>
<evidence type="ECO:0000256" key="8">
    <source>
        <dbReference type="SAM" id="MobiDB-lite"/>
    </source>
</evidence>
<evidence type="ECO:0000313" key="11">
    <source>
        <dbReference type="Proteomes" id="UP001224392"/>
    </source>
</evidence>
<name>A0ABQ6M1V0_9GAMM</name>
<feature type="region of interest" description="Disordered" evidence="8">
    <location>
        <begin position="363"/>
        <end position="383"/>
    </location>
</feature>
<dbReference type="PANTHER" id="PTHR39342:SF1">
    <property type="entry name" value="UPF0283 MEMBRANE PROTEIN YCJF"/>
    <property type="match status" value="1"/>
</dbReference>
<keyword evidence="4" id="KW-0997">Cell inner membrane</keyword>
<dbReference type="RefSeq" id="WP_285764945.1">
    <property type="nucleotide sequence ID" value="NZ_BSYJ01000006.1"/>
</dbReference>
<comment type="similarity">
    <text evidence="2">Belongs to the UPF0283 family.</text>
</comment>
<evidence type="ECO:0008006" key="12">
    <source>
        <dbReference type="Google" id="ProtNLM"/>
    </source>
</evidence>
<sequence>MDNGSTNNGPRQTRVTSLESSAGPVTGRGSTRIEELGAAEAGEAKPESITAGEALPNTTAFSELRLPTRRLRLLKPLVITGLVLTGVAIAWELVGLYNWASSIHWSLGLVSGLVLAGFSALCAGAIVEYFSAGKPLRQLEKIQESTEAARGTRRREHVSDINSQLKALYRKKQQGALLSGVLKDCPDYFDDSEHVQHLEKVFFEALDQEAMRRVVRHASTSGALVGLSPFATLDVLIALRQSLRLVDDIAQIYGVQPSIVVRWRLFKKALALVAYSGASQYALNEFWPDLVGHSFLSRSAGGLGQGLGASLFMARIGLATIDSCRPVPFSEERRPKLRSVMLQIGKSFRNGKDNDLLKQLLEQARRENERTGTGEAKPEGGKK</sequence>
<evidence type="ECO:0000256" key="7">
    <source>
        <dbReference type="ARBA" id="ARBA00023136"/>
    </source>
</evidence>
<feature type="transmembrane region" description="Helical" evidence="9">
    <location>
        <begin position="73"/>
        <end position="91"/>
    </location>
</feature>
<feature type="transmembrane region" description="Helical" evidence="9">
    <location>
        <begin position="103"/>
        <end position="127"/>
    </location>
</feature>
<dbReference type="InterPro" id="IPR021147">
    <property type="entry name" value="DUF697"/>
</dbReference>
<organism evidence="10 11">
    <name type="scientific">Biformimicrobium ophioploci</name>
    <dbReference type="NCBI Taxonomy" id="3036711"/>
    <lineage>
        <taxon>Bacteria</taxon>
        <taxon>Pseudomonadati</taxon>
        <taxon>Pseudomonadota</taxon>
        <taxon>Gammaproteobacteria</taxon>
        <taxon>Cellvibrionales</taxon>
        <taxon>Microbulbiferaceae</taxon>
        <taxon>Biformimicrobium</taxon>
    </lineage>
</organism>
<evidence type="ECO:0000256" key="2">
    <source>
        <dbReference type="ARBA" id="ARBA00008255"/>
    </source>
</evidence>
<reference evidence="10 11" key="1">
    <citation type="submission" date="2023-04" db="EMBL/GenBank/DDBJ databases">
        <title>Marinobulbifer ophiurae gen. nov., sp. Nov., isolate from tissue of brittle star Ophioplocus japonicus.</title>
        <authorList>
            <person name="Kawano K."/>
            <person name="Sawayama S."/>
            <person name="Nakagawa S."/>
        </authorList>
    </citation>
    <scope>NUCLEOTIDE SEQUENCE [LARGE SCALE GENOMIC DNA]</scope>
    <source>
        <strain evidence="10 11">NKW57</strain>
    </source>
</reference>
<protein>
    <recommendedName>
        <fullName evidence="12">TIGR01620 family protein</fullName>
    </recommendedName>
</protein>
<evidence type="ECO:0000256" key="4">
    <source>
        <dbReference type="ARBA" id="ARBA00022519"/>
    </source>
</evidence>
<keyword evidence="11" id="KW-1185">Reference proteome</keyword>
<keyword evidence="6 9" id="KW-1133">Transmembrane helix</keyword>
<comment type="subcellular location">
    <subcellularLocation>
        <location evidence="1">Cell inner membrane</location>
        <topology evidence="1">Multi-pass membrane protein</topology>
    </subcellularLocation>
</comment>
<dbReference type="EMBL" id="BSYJ01000006">
    <property type="protein sequence ID" value="GMG88331.1"/>
    <property type="molecule type" value="Genomic_DNA"/>
</dbReference>
<dbReference type="Pfam" id="PF05128">
    <property type="entry name" value="DUF697"/>
    <property type="match status" value="1"/>
</dbReference>
<dbReference type="InterPro" id="IPR006507">
    <property type="entry name" value="UPF0283"/>
</dbReference>
<dbReference type="PANTHER" id="PTHR39342">
    <property type="entry name" value="UPF0283 MEMBRANE PROTEIN YCJF"/>
    <property type="match status" value="1"/>
</dbReference>